<dbReference type="GO" id="GO:0051287">
    <property type="term" value="F:NAD binding"/>
    <property type="evidence" value="ECO:0007669"/>
    <property type="project" value="UniProtKB-UniRule"/>
</dbReference>
<dbReference type="InterPro" id="IPR011284">
    <property type="entry name" value="3oxo_ACP_reduc"/>
</dbReference>
<comment type="similarity">
    <text evidence="3 14">Belongs to the short-chain dehydrogenases/reductases (SDR) family.</text>
</comment>
<dbReference type="EMBL" id="DF384213">
    <property type="protein sequence ID" value="GAE00393.1"/>
    <property type="molecule type" value="Genomic_DNA"/>
</dbReference>
<evidence type="ECO:0000256" key="1">
    <source>
        <dbReference type="ARBA" id="ARBA00002607"/>
    </source>
</evidence>
<keyword evidence="9 14" id="KW-0275">Fatty acid biosynthesis</keyword>
<dbReference type="AlphaFoldDB" id="A0A0S6TYV2"/>
<dbReference type="InterPro" id="IPR057326">
    <property type="entry name" value="KR_dom"/>
</dbReference>
<evidence type="ECO:0000256" key="5">
    <source>
        <dbReference type="ARBA" id="ARBA00022832"/>
    </source>
</evidence>
<reference evidence="16" key="1">
    <citation type="submission" date="2013-10" db="EMBL/GenBank/DDBJ databases">
        <title>Draft genome sequence of Clostridium botulinum type B strain Osaka05.</title>
        <authorList>
            <person name="Sakaguchi Y."/>
            <person name="Hosomi K."/>
            <person name="Uchiyama J."/>
            <person name="Ogura Y."/>
            <person name="Sakaguchi M."/>
            <person name="Kohda T."/>
            <person name="Mukamoto M."/>
            <person name="Misawa N."/>
            <person name="Matsuzaki S."/>
            <person name="Hayashi T."/>
            <person name="Kozaki S."/>
        </authorList>
    </citation>
    <scope>NUCLEOTIDE SEQUENCE</scope>
    <source>
        <strain evidence="16">Osaka05</strain>
    </source>
</reference>
<protein>
    <recommendedName>
        <fullName evidence="14">3-oxoacyl-[acyl-carrier-protein] reductase</fullName>
        <ecNumber evidence="14">1.1.1.100</ecNumber>
    </recommendedName>
</protein>
<dbReference type="UniPathway" id="UPA00094"/>
<proteinExistence type="inferred from homology"/>
<dbReference type="PROSITE" id="PS00061">
    <property type="entry name" value="ADH_SHORT"/>
    <property type="match status" value="1"/>
</dbReference>
<dbReference type="GO" id="GO:0004316">
    <property type="term" value="F:3-oxoacyl-[acyl-carrier-protein] reductase (NADPH) activity"/>
    <property type="evidence" value="ECO:0007669"/>
    <property type="project" value="UniProtKB-UniRule"/>
</dbReference>
<feature type="binding site" evidence="13">
    <location>
        <position position="95"/>
    </location>
    <ligand>
        <name>NADP(+)</name>
        <dbReference type="ChEBI" id="CHEBI:58349"/>
    </ligand>
</feature>
<dbReference type="EC" id="1.1.1.100" evidence="14"/>
<evidence type="ECO:0000256" key="14">
    <source>
        <dbReference type="RuleBase" id="RU366074"/>
    </source>
</evidence>
<keyword evidence="6 13" id="KW-0521">NADP</keyword>
<dbReference type="NCBIfam" id="NF005559">
    <property type="entry name" value="PRK07231.1"/>
    <property type="match status" value="1"/>
</dbReference>
<dbReference type="GO" id="GO:0008202">
    <property type="term" value="P:steroid metabolic process"/>
    <property type="evidence" value="ECO:0007669"/>
    <property type="project" value="UniProtKB-KW"/>
</dbReference>
<evidence type="ECO:0000256" key="13">
    <source>
        <dbReference type="PIRSR" id="PIRSR611284-2"/>
    </source>
</evidence>
<dbReference type="SMART" id="SM00822">
    <property type="entry name" value="PKS_KR"/>
    <property type="match status" value="1"/>
</dbReference>
<dbReference type="PANTHER" id="PTHR42879">
    <property type="entry name" value="3-OXOACYL-(ACYL-CARRIER-PROTEIN) REDUCTASE"/>
    <property type="match status" value="1"/>
</dbReference>
<evidence type="ECO:0000259" key="15">
    <source>
        <dbReference type="SMART" id="SM00822"/>
    </source>
</evidence>
<dbReference type="NCBIfam" id="TIGR01830">
    <property type="entry name" value="3oxo_ACP_reduc"/>
    <property type="match status" value="1"/>
</dbReference>
<keyword evidence="8 14" id="KW-0443">Lipid metabolism</keyword>
<feature type="binding site" evidence="13">
    <location>
        <begin position="17"/>
        <end position="20"/>
    </location>
    <ligand>
        <name>NADP(+)</name>
        <dbReference type="ChEBI" id="CHEBI:58349"/>
    </ligand>
</feature>
<feature type="binding site" evidence="13">
    <location>
        <begin position="160"/>
        <end position="164"/>
    </location>
    <ligand>
        <name>NADP(+)</name>
        <dbReference type="ChEBI" id="CHEBI:58349"/>
    </ligand>
</feature>
<comment type="catalytic activity">
    <reaction evidence="11 14">
        <text>a (3R)-hydroxyacyl-[ACP] + NADP(+) = a 3-oxoacyl-[ACP] + NADPH + H(+)</text>
        <dbReference type="Rhea" id="RHEA:17397"/>
        <dbReference type="Rhea" id="RHEA-COMP:9916"/>
        <dbReference type="Rhea" id="RHEA-COMP:9945"/>
        <dbReference type="ChEBI" id="CHEBI:15378"/>
        <dbReference type="ChEBI" id="CHEBI:57783"/>
        <dbReference type="ChEBI" id="CHEBI:58349"/>
        <dbReference type="ChEBI" id="CHEBI:78776"/>
        <dbReference type="ChEBI" id="CHEBI:78827"/>
        <dbReference type="EC" id="1.1.1.100"/>
    </reaction>
</comment>
<feature type="active site" description="Proton acceptor" evidence="12">
    <location>
        <position position="160"/>
    </location>
</feature>
<comment type="subunit">
    <text evidence="14">Homotetramer.</text>
</comment>
<evidence type="ECO:0000256" key="12">
    <source>
        <dbReference type="PIRSR" id="PIRSR611284-1"/>
    </source>
</evidence>
<evidence type="ECO:0000256" key="7">
    <source>
        <dbReference type="ARBA" id="ARBA00023002"/>
    </source>
</evidence>
<sequence length="252" mass="26849">MGNNMECLEGKTAIVTGASRGIGRAITKKLASMGANLVLNYRSSAKEIDTLLEEIKEFGVETLVIQGDVSSFEDSKKIADEAKNKFGTIDILINNAGITKDSLILRMAEEDFDKVISVNLKGVYNCSKHIAPIMLKQRSGKIINISSVVGVAGNAGQCNYAAAKAGVIGITKSLAKELGSRGITVNAVAPGYIRTDMTDTLPEKMKKSIEDLLPLKRLGTPEDVAETVGFLASDKAEYITGQVIHVDGGMII</sequence>
<keyword evidence="5 14" id="KW-0276">Fatty acid metabolism</keyword>
<dbReference type="CDD" id="cd05333">
    <property type="entry name" value="BKR_SDR_c"/>
    <property type="match status" value="1"/>
</dbReference>
<dbReference type="PANTHER" id="PTHR42879:SF2">
    <property type="entry name" value="3-OXOACYL-[ACYL-CARRIER-PROTEIN] REDUCTASE FABG"/>
    <property type="match status" value="1"/>
</dbReference>
<keyword evidence="10" id="KW-0753">Steroid metabolism</keyword>
<comment type="pathway">
    <text evidence="2 14">Lipid metabolism; fatty acid biosynthesis.</text>
</comment>
<dbReference type="InterPro" id="IPR050259">
    <property type="entry name" value="SDR"/>
</dbReference>
<dbReference type="Gene3D" id="3.40.50.720">
    <property type="entry name" value="NAD(P)-binding Rossmann-like Domain"/>
    <property type="match status" value="1"/>
</dbReference>
<accession>A0A0S6TYV2</accession>
<dbReference type="FunFam" id="3.40.50.720:FF:000037">
    <property type="entry name" value="3-oxoacyl-[acyl-carrier-protein] reductase FabG"/>
    <property type="match status" value="1"/>
</dbReference>
<organism evidence="16">
    <name type="scientific">Clostridium botulinum B str. Osaka05</name>
    <dbReference type="NCBI Taxonomy" id="1407017"/>
    <lineage>
        <taxon>Bacteria</taxon>
        <taxon>Bacillati</taxon>
        <taxon>Bacillota</taxon>
        <taxon>Clostridia</taxon>
        <taxon>Eubacteriales</taxon>
        <taxon>Clostridiaceae</taxon>
        <taxon>Clostridium</taxon>
    </lineage>
</organism>
<dbReference type="Proteomes" id="UP000054164">
    <property type="component" value="Unassembled WGS sequence"/>
</dbReference>
<evidence type="ECO:0000256" key="11">
    <source>
        <dbReference type="ARBA" id="ARBA00048508"/>
    </source>
</evidence>
<dbReference type="GO" id="GO:0006633">
    <property type="term" value="P:fatty acid biosynthetic process"/>
    <property type="evidence" value="ECO:0007669"/>
    <property type="project" value="UniProtKB-UniPathway"/>
</dbReference>
<name>A0A0S6TYV2_CLOBO</name>
<keyword evidence="4 14" id="KW-0444">Lipid biosynthesis</keyword>
<dbReference type="InterPro" id="IPR002347">
    <property type="entry name" value="SDR_fam"/>
</dbReference>
<evidence type="ECO:0000256" key="6">
    <source>
        <dbReference type="ARBA" id="ARBA00022857"/>
    </source>
</evidence>
<keyword evidence="7 14" id="KW-0560">Oxidoreductase</keyword>
<feature type="binding site" evidence="13">
    <location>
        <position position="193"/>
    </location>
    <ligand>
        <name>NADP(+)</name>
        <dbReference type="ChEBI" id="CHEBI:58349"/>
    </ligand>
</feature>
<evidence type="ECO:0000256" key="3">
    <source>
        <dbReference type="ARBA" id="ARBA00006484"/>
    </source>
</evidence>
<dbReference type="PRINTS" id="PR00081">
    <property type="entry name" value="GDHRDH"/>
</dbReference>
<dbReference type="SUPFAM" id="SSF51735">
    <property type="entry name" value="NAD(P)-binding Rossmann-fold domains"/>
    <property type="match status" value="1"/>
</dbReference>
<dbReference type="PRINTS" id="PR00080">
    <property type="entry name" value="SDRFAMILY"/>
</dbReference>
<evidence type="ECO:0000256" key="8">
    <source>
        <dbReference type="ARBA" id="ARBA00023098"/>
    </source>
</evidence>
<dbReference type="InterPro" id="IPR036291">
    <property type="entry name" value="NAD(P)-bd_dom_sf"/>
</dbReference>
<feature type="domain" description="Ketoreductase" evidence="15">
    <location>
        <begin position="11"/>
        <end position="196"/>
    </location>
</feature>
<dbReference type="InterPro" id="IPR020904">
    <property type="entry name" value="Sc_DH/Rdtase_CS"/>
</dbReference>
<evidence type="ECO:0000256" key="9">
    <source>
        <dbReference type="ARBA" id="ARBA00023160"/>
    </source>
</evidence>
<dbReference type="HOGENOM" id="CLU_010194_1_3_9"/>
<evidence type="ECO:0000313" key="16">
    <source>
        <dbReference type="EMBL" id="GAE00393.1"/>
    </source>
</evidence>
<gene>
    <name evidence="16" type="ORF">CBO05C_0083</name>
</gene>
<evidence type="ECO:0000256" key="10">
    <source>
        <dbReference type="ARBA" id="ARBA00023221"/>
    </source>
</evidence>
<comment type="function">
    <text evidence="1 14">Catalyzes the NADPH-dependent reduction of beta-ketoacyl-ACP substrates to beta-hydroxyacyl-ACP products, the first reductive step in the elongation cycle of fatty acid biosynthesis.</text>
</comment>
<evidence type="ECO:0000256" key="4">
    <source>
        <dbReference type="ARBA" id="ARBA00022516"/>
    </source>
</evidence>
<evidence type="ECO:0000256" key="2">
    <source>
        <dbReference type="ARBA" id="ARBA00005194"/>
    </source>
</evidence>
<dbReference type="Pfam" id="PF13561">
    <property type="entry name" value="adh_short_C2"/>
    <property type="match status" value="1"/>
</dbReference>
<dbReference type="NCBIfam" id="NF004198">
    <property type="entry name" value="PRK05653.1-3"/>
    <property type="match status" value="1"/>
</dbReference>
<dbReference type="NCBIfam" id="NF009466">
    <property type="entry name" value="PRK12826.1-2"/>
    <property type="match status" value="1"/>
</dbReference>